<comment type="caution">
    <text evidence="1">The sequence shown here is derived from an EMBL/GenBank/DDBJ whole genome shotgun (WGS) entry which is preliminary data.</text>
</comment>
<keyword evidence="1" id="KW-0418">Kinase</keyword>
<protein>
    <submittedName>
        <fullName evidence="1">6-phosphofructokinase PfkA3</fullName>
    </submittedName>
</protein>
<dbReference type="Gene3D" id="3.40.50.460">
    <property type="entry name" value="Phosphofructokinase domain"/>
    <property type="match status" value="1"/>
</dbReference>
<proteinExistence type="predicted"/>
<dbReference type="SUPFAM" id="SSF53784">
    <property type="entry name" value="Phosphofructokinase"/>
    <property type="match status" value="1"/>
</dbReference>
<dbReference type="EMBL" id="AJWY01004233">
    <property type="protein sequence ID" value="EKC72964.1"/>
    <property type="molecule type" value="Genomic_DNA"/>
</dbReference>
<feature type="non-terminal residue" evidence="1">
    <location>
        <position position="1"/>
    </location>
</feature>
<dbReference type="InterPro" id="IPR035966">
    <property type="entry name" value="PKF_sf"/>
</dbReference>
<dbReference type="GO" id="GO:0003872">
    <property type="term" value="F:6-phosphofructokinase activity"/>
    <property type="evidence" value="ECO:0007669"/>
    <property type="project" value="InterPro"/>
</dbReference>
<keyword evidence="1" id="KW-0808">Transferase</keyword>
<evidence type="ECO:0000313" key="1">
    <source>
        <dbReference type="EMBL" id="EKC72964.1"/>
    </source>
</evidence>
<dbReference type="AlphaFoldDB" id="K1TZD4"/>
<name>K1TZD4_9ZZZZ</name>
<reference evidence="1" key="1">
    <citation type="journal article" date="2013" name="Environ. Microbiol.">
        <title>Microbiota from the distal guts of lean and obese adolescents exhibit partial functional redundancy besides clear differences in community structure.</title>
        <authorList>
            <person name="Ferrer M."/>
            <person name="Ruiz A."/>
            <person name="Lanza F."/>
            <person name="Haange S.B."/>
            <person name="Oberbach A."/>
            <person name="Till H."/>
            <person name="Bargiela R."/>
            <person name="Campoy C."/>
            <person name="Segura M.T."/>
            <person name="Richter M."/>
            <person name="von Bergen M."/>
            <person name="Seifert J."/>
            <person name="Suarez A."/>
        </authorList>
    </citation>
    <scope>NUCLEOTIDE SEQUENCE</scope>
</reference>
<gene>
    <name evidence="1" type="ORF">LEA_06465</name>
</gene>
<sequence length="63" mass="6934">TDDFLLDVKRMLFERNNVIIAVSEGIRDASGNYISASEKSVDTFGHSQLSGAGKTLEFLVKKN</sequence>
<organism evidence="1">
    <name type="scientific">human gut metagenome</name>
    <dbReference type="NCBI Taxonomy" id="408170"/>
    <lineage>
        <taxon>unclassified sequences</taxon>
        <taxon>metagenomes</taxon>
        <taxon>organismal metagenomes</taxon>
    </lineage>
</organism>
<accession>K1TZD4</accession>